<dbReference type="Gene3D" id="3.40.190.290">
    <property type="match status" value="1"/>
</dbReference>
<dbReference type="SUPFAM" id="SSF46785">
    <property type="entry name" value="Winged helix' DNA-binding domain"/>
    <property type="match status" value="1"/>
</dbReference>
<dbReference type="InterPro" id="IPR036388">
    <property type="entry name" value="WH-like_DNA-bd_sf"/>
</dbReference>
<proteinExistence type="inferred from homology"/>
<dbReference type="EMBL" id="JAYXHS010000001">
    <property type="protein sequence ID" value="MEC5384969.1"/>
    <property type="molecule type" value="Genomic_DNA"/>
</dbReference>
<dbReference type="CDD" id="cd08471">
    <property type="entry name" value="PBP2_CrgA_like_2"/>
    <property type="match status" value="1"/>
</dbReference>
<dbReference type="PANTHER" id="PTHR30537:SF5">
    <property type="entry name" value="HTH-TYPE TRANSCRIPTIONAL ACTIVATOR TTDR-RELATED"/>
    <property type="match status" value="1"/>
</dbReference>
<dbReference type="InterPro" id="IPR000847">
    <property type="entry name" value="LysR_HTH_N"/>
</dbReference>
<dbReference type="PROSITE" id="PS50931">
    <property type="entry name" value="HTH_LYSR"/>
    <property type="match status" value="1"/>
</dbReference>
<evidence type="ECO:0000259" key="5">
    <source>
        <dbReference type="PROSITE" id="PS50931"/>
    </source>
</evidence>
<dbReference type="PANTHER" id="PTHR30537">
    <property type="entry name" value="HTH-TYPE TRANSCRIPTIONAL REGULATOR"/>
    <property type="match status" value="1"/>
</dbReference>
<dbReference type="InterPro" id="IPR058163">
    <property type="entry name" value="LysR-type_TF_proteobact-type"/>
</dbReference>
<sequence length="315" mass="34691">MDKLKAMQTFASIADAGSLTGAAQTLGASLPAVVRTLAALETELGTRLFNRTTRRIALTEEGRRYLERCRQVLAAVAEADAELGAEQAEPQGLLRVTAPVLFGQLHVCDAITRFVQRYPRISVDVQLLDRVVNLVEEGIDVGIRIGALADSSLVAQRVGSLRRIVVATPDYLARCGTPQHPRDLLQHNCLRFSGSSAPWWSFEENGKTFNVPVQGSLSFNQAAPVAQACRAGLGPGMFISYQVAPWVLSGELQIVLEKYEPAQRPIHILYPQSRLLPVRTRVFIDWMKQELENLHEGWRAQLQAWQAGTGSAPRT</sequence>
<dbReference type="Pfam" id="PF03466">
    <property type="entry name" value="LysR_substrate"/>
    <property type="match status" value="1"/>
</dbReference>
<dbReference type="Gene3D" id="1.10.10.10">
    <property type="entry name" value="Winged helix-like DNA-binding domain superfamily/Winged helix DNA-binding domain"/>
    <property type="match status" value="1"/>
</dbReference>
<evidence type="ECO:0000256" key="4">
    <source>
        <dbReference type="ARBA" id="ARBA00023163"/>
    </source>
</evidence>
<dbReference type="Pfam" id="PF00126">
    <property type="entry name" value="HTH_1"/>
    <property type="match status" value="1"/>
</dbReference>
<keyword evidence="7" id="KW-1185">Reference proteome</keyword>
<accession>A0ABU6JZ72</accession>
<protein>
    <submittedName>
        <fullName evidence="6">LysR family transcriptional regulator</fullName>
    </submittedName>
</protein>
<comment type="caution">
    <text evidence="6">The sequence shown here is derived from an EMBL/GenBank/DDBJ whole genome shotgun (WGS) entry which is preliminary data.</text>
</comment>
<feature type="domain" description="HTH lysR-type" evidence="5">
    <location>
        <begin position="1"/>
        <end position="59"/>
    </location>
</feature>
<reference evidence="6 7" key="1">
    <citation type="submission" date="2024-01" db="EMBL/GenBank/DDBJ databases">
        <title>Uliginosibacterium soil sp. nov.</title>
        <authorList>
            <person name="Lv Y."/>
        </authorList>
    </citation>
    <scope>NUCLEOTIDE SEQUENCE [LARGE SCALE GENOMIC DNA]</scope>
    <source>
        <strain evidence="6 7">H3</strain>
    </source>
</reference>
<dbReference type="RefSeq" id="WP_327597934.1">
    <property type="nucleotide sequence ID" value="NZ_JAYXHS010000001.1"/>
</dbReference>
<evidence type="ECO:0000256" key="1">
    <source>
        <dbReference type="ARBA" id="ARBA00009437"/>
    </source>
</evidence>
<organism evidence="6 7">
    <name type="scientific">Uliginosibacterium silvisoli</name>
    <dbReference type="NCBI Taxonomy" id="3114758"/>
    <lineage>
        <taxon>Bacteria</taxon>
        <taxon>Pseudomonadati</taxon>
        <taxon>Pseudomonadota</taxon>
        <taxon>Betaproteobacteria</taxon>
        <taxon>Rhodocyclales</taxon>
        <taxon>Zoogloeaceae</taxon>
        <taxon>Uliginosibacterium</taxon>
    </lineage>
</organism>
<keyword evidence="3" id="KW-0238">DNA-binding</keyword>
<evidence type="ECO:0000313" key="7">
    <source>
        <dbReference type="Proteomes" id="UP001331561"/>
    </source>
</evidence>
<comment type="similarity">
    <text evidence="1">Belongs to the LysR transcriptional regulatory family.</text>
</comment>
<dbReference type="InterPro" id="IPR036390">
    <property type="entry name" value="WH_DNA-bd_sf"/>
</dbReference>
<dbReference type="Proteomes" id="UP001331561">
    <property type="component" value="Unassembled WGS sequence"/>
</dbReference>
<evidence type="ECO:0000256" key="2">
    <source>
        <dbReference type="ARBA" id="ARBA00023015"/>
    </source>
</evidence>
<evidence type="ECO:0000256" key="3">
    <source>
        <dbReference type="ARBA" id="ARBA00023125"/>
    </source>
</evidence>
<gene>
    <name evidence="6" type="ORF">VVD49_04500</name>
</gene>
<dbReference type="InterPro" id="IPR005119">
    <property type="entry name" value="LysR_subst-bd"/>
</dbReference>
<keyword evidence="4" id="KW-0804">Transcription</keyword>
<name>A0ABU6JZ72_9RHOO</name>
<dbReference type="SUPFAM" id="SSF53850">
    <property type="entry name" value="Periplasmic binding protein-like II"/>
    <property type="match status" value="1"/>
</dbReference>
<evidence type="ECO:0000313" key="6">
    <source>
        <dbReference type="EMBL" id="MEC5384969.1"/>
    </source>
</evidence>
<keyword evidence="2" id="KW-0805">Transcription regulation</keyword>